<dbReference type="EMBL" id="JAIFRP010000038">
    <property type="protein sequence ID" value="KAK2581772.1"/>
    <property type="molecule type" value="Genomic_DNA"/>
</dbReference>
<feature type="compositionally biased region" description="Acidic residues" evidence="1">
    <location>
        <begin position="95"/>
        <end position="111"/>
    </location>
</feature>
<feature type="region of interest" description="Disordered" evidence="1">
    <location>
        <begin position="1"/>
        <end position="21"/>
    </location>
</feature>
<reference evidence="2" key="2">
    <citation type="journal article" date="2023" name="Commun. Biol.">
        <title>Intrasexual cuticular hydrocarbon dimorphism in a wasp sheds light on hydrocarbon biosynthesis genes in Hymenoptera.</title>
        <authorList>
            <person name="Moris V.C."/>
            <person name="Podsiadlowski L."/>
            <person name="Martin S."/>
            <person name="Oeyen J.P."/>
            <person name="Donath A."/>
            <person name="Petersen M."/>
            <person name="Wilbrandt J."/>
            <person name="Misof B."/>
            <person name="Liedtke D."/>
            <person name="Thamm M."/>
            <person name="Scheiner R."/>
            <person name="Schmitt T."/>
            <person name="Niehuis O."/>
        </authorList>
    </citation>
    <scope>NUCLEOTIDE SEQUENCE</scope>
    <source>
        <strain evidence="2">GBR_01_08_01A</strain>
    </source>
</reference>
<dbReference type="Proteomes" id="UP001258017">
    <property type="component" value="Unassembled WGS sequence"/>
</dbReference>
<dbReference type="AlphaFoldDB" id="A0AAD9RL98"/>
<proteinExistence type="predicted"/>
<evidence type="ECO:0000313" key="2">
    <source>
        <dbReference type="EMBL" id="KAK2581772.1"/>
    </source>
</evidence>
<name>A0AAD9RL98_9HYME</name>
<evidence type="ECO:0000256" key="1">
    <source>
        <dbReference type="SAM" id="MobiDB-lite"/>
    </source>
</evidence>
<accession>A0AAD9RL98</accession>
<keyword evidence="3" id="KW-1185">Reference proteome</keyword>
<protein>
    <submittedName>
        <fullName evidence="2">Uncharacterized protein</fullName>
    </submittedName>
</protein>
<sequence length="118" mass="12956">MEFYLYSGESSRSRATRAHGPGCCCRSKATEGVAEGPKCMSAIGICMKEGYSSDPTFVRIHCHVSSSRENASKTRGTGGFGNLVRSSRRRCYKGEEEEEEKEEEEEEEEEEGGGKAEG</sequence>
<gene>
    <name evidence="2" type="ORF">KPH14_002251</name>
</gene>
<feature type="region of interest" description="Disordered" evidence="1">
    <location>
        <begin position="68"/>
        <end position="118"/>
    </location>
</feature>
<organism evidence="2 3">
    <name type="scientific">Odynerus spinipes</name>
    <dbReference type="NCBI Taxonomy" id="1348599"/>
    <lineage>
        <taxon>Eukaryota</taxon>
        <taxon>Metazoa</taxon>
        <taxon>Ecdysozoa</taxon>
        <taxon>Arthropoda</taxon>
        <taxon>Hexapoda</taxon>
        <taxon>Insecta</taxon>
        <taxon>Pterygota</taxon>
        <taxon>Neoptera</taxon>
        <taxon>Endopterygota</taxon>
        <taxon>Hymenoptera</taxon>
        <taxon>Apocrita</taxon>
        <taxon>Aculeata</taxon>
        <taxon>Vespoidea</taxon>
        <taxon>Vespidae</taxon>
        <taxon>Eumeninae</taxon>
        <taxon>Odynerus</taxon>
    </lineage>
</organism>
<reference evidence="2" key="1">
    <citation type="submission" date="2021-08" db="EMBL/GenBank/DDBJ databases">
        <authorList>
            <person name="Misof B."/>
            <person name="Oliver O."/>
            <person name="Podsiadlowski L."/>
            <person name="Donath A."/>
            <person name="Peters R."/>
            <person name="Mayer C."/>
            <person name="Rust J."/>
            <person name="Gunkel S."/>
            <person name="Lesny P."/>
            <person name="Martin S."/>
            <person name="Oeyen J.P."/>
            <person name="Petersen M."/>
            <person name="Panagiotis P."/>
            <person name="Wilbrandt J."/>
            <person name="Tanja T."/>
        </authorList>
    </citation>
    <scope>NUCLEOTIDE SEQUENCE</scope>
    <source>
        <strain evidence="2">GBR_01_08_01A</strain>
        <tissue evidence="2">Thorax + abdomen</tissue>
    </source>
</reference>
<evidence type="ECO:0000313" key="3">
    <source>
        <dbReference type="Proteomes" id="UP001258017"/>
    </source>
</evidence>
<comment type="caution">
    <text evidence="2">The sequence shown here is derived from an EMBL/GenBank/DDBJ whole genome shotgun (WGS) entry which is preliminary data.</text>
</comment>